<dbReference type="PANTHER" id="PTHR35149">
    <property type="entry name" value="SLL5132 PROTEIN"/>
    <property type="match status" value="1"/>
</dbReference>
<feature type="coiled-coil region" evidence="1">
    <location>
        <begin position="251"/>
        <end position="278"/>
    </location>
</feature>
<protein>
    <recommendedName>
        <fullName evidence="6">DUF262 domain-containing protein</fullName>
    </recommendedName>
</protein>
<proteinExistence type="predicted"/>
<evidence type="ECO:0000259" key="2">
    <source>
        <dbReference type="Pfam" id="PF03235"/>
    </source>
</evidence>
<dbReference type="OrthoDB" id="9798761at2"/>
<evidence type="ECO:0000259" key="3">
    <source>
        <dbReference type="Pfam" id="PF07510"/>
    </source>
</evidence>
<evidence type="ECO:0000313" key="4">
    <source>
        <dbReference type="EMBL" id="KRG28242.1"/>
    </source>
</evidence>
<keyword evidence="1" id="KW-0175">Coiled coil</keyword>
<feature type="domain" description="GmrSD restriction endonucleases C-terminal" evidence="3">
    <location>
        <begin position="512"/>
        <end position="626"/>
    </location>
</feature>
<keyword evidence="5" id="KW-1185">Reference proteome</keyword>
<gene>
    <name evidence="4" type="ORF">APR42_05500</name>
</gene>
<dbReference type="Pfam" id="PF07510">
    <property type="entry name" value="GmrSD_C"/>
    <property type="match status" value="1"/>
</dbReference>
<accession>A0A0Q9ZDJ6</accession>
<reference evidence="4" key="1">
    <citation type="submission" date="2015-10" db="EMBL/GenBank/DDBJ databases">
        <title>Draft genome sequence of Salegentibacter mishustinae KCTC 12263.</title>
        <authorList>
            <person name="Lin W."/>
            <person name="Zheng Q."/>
        </authorList>
    </citation>
    <scope>NUCLEOTIDE SEQUENCE [LARGE SCALE GENOMIC DNA]</scope>
    <source>
        <strain evidence="4">KCTC 12263</strain>
    </source>
</reference>
<dbReference type="AlphaFoldDB" id="A0A0Q9ZDJ6"/>
<dbReference type="RefSeq" id="WP_057481914.1">
    <property type="nucleotide sequence ID" value="NZ_BMWR01000001.1"/>
</dbReference>
<dbReference type="InterPro" id="IPR011089">
    <property type="entry name" value="GmrSD_C"/>
</dbReference>
<comment type="caution">
    <text evidence="4">The sequence shown here is derived from an EMBL/GenBank/DDBJ whole genome shotgun (WGS) entry which is preliminary data.</text>
</comment>
<dbReference type="InterPro" id="IPR004919">
    <property type="entry name" value="GmrSD_N"/>
</dbReference>
<evidence type="ECO:0000256" key="1">
    <source>
        <dbReference type="SAM" id="Coils"/>
    </source>
</evidence>
<dbReference type="EMBL" id="LKTP01000023">
    <property type="protein sequence ID" value="KRG28242.1"/>
    <property type="molecule type" value="Genomic_DNA"/>
</dbReference>
<feature type="domain" description="GmrSD restriction endonucleases N-terminal" evidence="2">
    <location>
        <begin position="9"/>
        <end position="198"/>
    </location>
</feature>
<dbReference type="PANTHER" id="PTHR35149:SF1">
    <property type="entry name" value="DUF5655 DOMAIN-CONTAINING PROTEIN"/>
    <property type="match status" value="1"/>
</dbReference>
<dbReference type="Pfam" id="PF03235">
    <property type="entry name" value="GmrSD_N"/>
    <property type="match status" value="1"/>
</dbReference>
<evidence type="ECO:0000313" key="5">
    <source>
        <dbReference type="Proteomes" id="UP000051643"/>
    </source>
</evidence>
<evidence type="ECO:0008006" key="6">
    <source>
        <dbReference type="Google" id="ProtNLM"/>
    </source>
</evidence>
<dbReference type="STRING" id="270918.APR42_05500"/>
<organism evidence="4 5">
    <name type="scientific">Salegentibacter mishustinae</name>
    <dbReference type="NCBI Taxonomy" id="270918"/>
    <lineage>
        <taxon>Bacteria</taxon>
        <taxon>Pseudomonadati</taxon>
        <taxon>Bacteroidota</taxon>
        <taxon>Flavobacteriia</taxon>
        <taxon>Flavobacteriales</taxon>
        <taxon>Flavobacteriaceae</taxon>
        <taxon>Salegentibacter</taxon>
    </lineage>
</organism>
<dbReference type="Proteomes" id="UP000051643">
    <property type="component" value="Unassembled WGS sequence"/>
</dbReference>
<sequence length="637" mass="75416">MNQPVFVPIGELFQDCKYSIPLYQREYAWTIEHISQLLSDIASNAEKNFETNYYLGTLVLFDEGENFQAIDGQQRLTTLFLLLCHLKTRESRNFTQDSICFDSRDRSTRTLRAIFNGDNDIDHAEPNILAGWESIQQQFENICKEFSLSTDKFIDYLEDKVQLLKVFVPEHTDLNHYFEIMNVRGEQLEKHEVLKSRLMERLETEQDRNLFSKVWDSCSDMNKYLQLSLVKTNKDIEKVFGENWNELPSKYEELFDKYADFQEELDSEKKNKEKKDDLSLEELLKAKVAVDPEKSKNQEEWSSLTSVINFPNFLLQVLSVFCPETDIALDDKRLLEQFEPFYSGKMDKFPLPEVFVKEFCYALFKSKFLFDKYIIRNREENNETEWLLREIRPYSKGYNWVETFGANKNDNIQENIIMLQSMFHVSFPTRNYKNWFTAVLNYLYKNENRGKIKGDEFKTHLMKMSDSFYFDRDGAEPLPYRKIIFENNCEAEKDSVNEESFIMGVDTKNFVFNRLDYKLWEKRDELTWPENSIKIINNFKFTFRSSVEHFYPRNPNTGLKATYNVDKFGNLCLIDRGKNSQLSNNEPLAKVSFYKNTSNVDSLKLHLMMADADKWAEEKIVECHENAMKEMLNSPSV</sequence>
<name>A0A0Q9ZDJ6_9FLAO</name>